<reference evidence="9" key="2">
    <citation type="submission" date="2020-09" db="EMBL/GenBank/DDBJ databases">
        <authorList>
            <person name="Sun Q."/>
            <person name="Kim S."/>
        </authorList>
    </citation>
    <scope>NUCLEOTIDE SEQUENCE</scope>
    <source>
        <strain evidence="9">KCTC 22164</strain>
    </source>
</reference>
<evidence type="ECO:0000256" key="5">
    <source>
        <dbReference type="SAM" id="Coils"/>
    </source>
</evidence>
<protein>
    <recommendedName>
        <fullName evidence="2">diguanylate cyclase</fullName>
        <ecNumber evidence="2">2.7.7.65</ecNumber>
    </recommendedName>
</protein>
<evidence type="ECO:0000256" key="4">
    <source>
        <dbReference type="PROSITE-ProRule" id="PRU00339"/>
    </source>
</evidence>
<evidence type="ECO:0000313" key="9">
    <source>
        <dbReference type="EMBL" id="GGW94330.1"/>
    </source>
</evidence>
<dbReference type="PANTHER" id="PTHR45138:SF9">
    <property type="entry name" value="DIGUANYLATE CYCLASE DGCM-RELATED"/>
    <property type="match status" value="1"/>
</dbReference>
<dbReference type="InterPro" id="IPR000160">
    <property type="entry name" value="GGDEF_dom"/>
</dbReference>
<dbReference type="CDD" id="cd01949">
    <property type="entry name" value="GGDEF"/>
    <property type="match status" value="1"/>
</dbReference>
<feature type="signal peptide" evidence="7">
    <location>
        <begin position="1"/>
        <end position="23"/>
    </location>
</feature>
<dbReference type="PROSITE" id="PS50005">
    <property type="entry name" value="TPR"/>
    <property type="match status" value="3"/>
</dbReference>
<feature type="chain" id="PRO_5037023293" description="diguanylate cyclase" evidence="7">
    <location>
        <begin position="24"/>
        <end position="716"/>
    </location>
</feature>
<dbReference type="InterPro" id="IPR019734">
    <property type="entry name" value="TPR_rpt"/>
</dbReference>
<name>A0A918N0K5_9ALTE</name>
<dbReference type="PANTHER" id="PTHR45138">
    <property type="entry name" value="REGULATORY COMPONENTS OF SENSORY TRANSDUCTION SYSTEM"/>
    <property type="match status" value="1"/>
</dbReference>
<dbReference type="PROSITE" id="PS50887">
    <property type="entry name" value="GGDEF"/>
    <property type="match status" value="1"/>
</dbReference>
<dbReference type="FunFam" id="3.30.70.270:FF:000001">
    <property type="entry name" value="Diguanylate cyclase domain protein"/>
    <property type="match status" value="1"/>
</dbReference>
<dbReference type="GO" id="GO:0052621">
    <property type="term" value="F:diguanylate cyclase activity"/>
    <property type="evidence" value="ECO:0007669"/>
    <property type="project" value="UniProtKB-EC"/>
</dbReference>
<dbReference type="NCBIfam" id="TIGR00254">
    <property type="entry name" value="GGDEF"/>
    <property type="match status" value="1"/>
</dbReference>
<keyword evidence="10" id="KW-1185">Reference proteome</keyword>
<dbReference type="SMART" id="SM00028">
    <property type="entry name" value="TPR"/>
    <property type="match status" value="6"/>
</dbReference>
<accession>A0A918N0K5</accession>
<dbReference type="AlphaFoldDB" id="A0A918N0K5"/>
<evidence type="ECO:0000313" key="10">
    <source>
        <dbReference type="Proteomes" id="UP000631300"/>
    </source>
</evidence>
<keyword evidence="6" id="KW-1133">Transmembrane helix</keyword>
<sequence length="716" mass="80881">MKVHTLYATGLIWLSLFSVCASAQDNLNAKSLESLEDVSALREAGKLSEAKAGVLLILERSRIDENSLEMASAFSELGYILEQQNDYMQAFRSYNRALDIYTQQQRYESIAKTLSDIGQNYRYRASYKQAFDYLNRAMELYESLGNTLGVARQQLNVGLVYKSLGRYEDALSSLTQALRVLRTNDDTESVSLCLSNIGDIYRDMGQLKNAETYLTDALTINKQTGSVQQTAKTHQKLGDLYLEMGRFEQARLHLNQAVKKFSGIDAPLDHERANVALAQVELAVGQYDVGLTLLQQALLRATDGNFITLQTHIHQALANAFLEQDDYDTALQHAQKGLLQAREREELATQAQLLSVLVDIYSAQGNYQQAFNSLLKKNDVLEQVVDRDNTLIVRDMQTEIELDRQAQSIELLRKNRAIALAEAKQRNLRTSMVLGGLIALLLVIFLLWSRYKERQLTRTLKREVRNRTQELEVKNLELENAYRTLEQASLRDPLTGLYNRHHLEAQLPGEIQRCQHAHASGDAKQGNHDLLCFLIDIDHFKDINDVYGHLAGDRFLVQFAQIIRDVFRQTDLTIRWGGEEFLVICRYSSRDLLVDLASRFSESVRQHVFELGGKVRCNATCSIGFAPIPLDKSKPFEHNWQTMFALVDYCLYAAKQSGRNAWVGVSDVQSTMSTATESGPLASKFELSGARVSTSLNNLASIAWPENPQTEIPLES</sequence>
<dbReference type="GO" id="GO:0005886">
    <property type="term" value="C:plasma membrane"/>
    <property type="evidence" value="ECO:0007669"/>
    <property type="project" value="TreeGrafter"/>
</dbReference>
<evidence type="ECO:0000256" key="7">
    <source>
        <dbReference type="SAM" id="SignalP"/>
    </source>
</evidence>
<feature type="repeat" description="TPR" evidence="4">
    <location>
        <begin position="71"/>
        <end position="104"/>
    </location>
</feature>
<proteinExistence type="predicted"/>
<dbReference type="Gene3D" id="3.30.70.270">
    <property type="match status" value="1"/>
</dbReference>
<comment type="cofactor">
    <cofactor evidence="1">
        <name>Mg(2+)</name>
        <dbReference type="ChEBI" id="CHEBI:18420"/>
    </cofactor>
</comment>
<dbReference type="InterPro" id="IPR043128">
    <property type="entry name" value="Rev_trsase/Diguanyl_cyclase"/>
</dbReference>
<dbReference type="Pfam" id="PF00990">
    <property type="entry name" value="GGDEF"/>
    <property type="match status" value="1"/>
</dbReference>
<feature type="coiled-coil region" evidence="5">
    <location>
        <begin position="461"/>
        <end position="491"/>
    </location>
</feature>
<dbReference type="InterPro" id="IPR029787">
    <property type="entry name" value="Nucleotide_cyclase"/>
</dbReference>
<keyword evidence="4" id="KW-0802">TPR repeat</keyword>
<dbReference type="SUPFAM" id="SSF55073">
    <property type="entry name" value="Nucleotide cyclase"/>
    <property type="match status" value="1"/>
</dbReference>
<reference evidence="9" key="1">
    <citation type="journal article" date="2014" name="Int. J. Syst. Evol. Microbiol.">
        <title>Complete genome sequence of Corynebacterium casei LMG S-19264T (=DSM 44701T), isolated from a smear-ripened cheese.</title>
        <authorList>
            <consortium name="US DOE Joint Genome Institute (JGI-PGF)"/>
            <person name="Walter F."/>
            <person name="Albersmeier A."/>
            <person name="Kalinowski J."/>
            <person name="Ruckert C."/>
        </authorList>
    </citation>
    <scope>NUCLEOTIDE SEQUENCE</scope>
    <source>
        <strain evidence="9">KCTC 22164</strain>
    </source>
</reference>
<dbReference type="GO" id="GO:0043709">
    <property type="term" value="P:cell adhesion involved in single-species biofilm formation"/>
    <property type="evidence" value="ECO:0007669"/>
    <property type="project" value="TreeGrafter"/>
</dbReference>
<evidence type="ECO:0000256" key="1">
    <source>
        <dbReference type="ARBA" id="ARBA00001946"/>
    </source>
</evidence>
<dbReference type="RefSeq" id="WP_189408006.1">
    <property type="nucleotide sequence ID" value="NZ_BMXP01000010.1"/>
</dbReference>
<feature type="repeat" description="TPR" evidence="4">
    <location>
        <begin position="111"/>
        <end position="144"/>
    </location>
</feature>
<dbReference type="InterPro" id="IPR041617">
    <property type="entry name" value="TPR_MalT"/>
</dbReference>
<dbReference type="GO" id="GO:1902201">
    <property type="term" value="P:negative regulation of bacterial-type flagellum-dependent cell motility"/>
    <property type="evidence" value="ECO:0007669"/>
    <property type="project" value="TreeGrafter"/>
</dbReference>
<dbReference type="Proteomes" id="UP000631300">
    <property type="component" value="Unassembled WGS sequence"/>
</dbReference>
<evidence type="ECO:0000256" key="6">
    <source>
        <dbReference type="SAM" id="Phobius"/>
    </source>
</evidence>
<feature type="transmembrane region" description="Helical" evidence="6">
    <location>
        <begin position="432"/>
        <end position="451"/>
    </location>
</feature>
<keyword evidence="6" id="KW-0812">Transmembrane</keyword>
<comment type="catalytic activity">
    <reaction evidence="3">
        <text>2 GTP = 3',3'-c-di-GMP + 2 diphosphate</text>
        <dbReference type="Rhea" id="RHEA:24898"/>
        <dbReference type="ChEBI" id="CHEBI:33019"/>
        <dbReference type="ChEBI" id="CHEBI:37565"/>
        <dbReference type="ChEBI" id="CHEBI:58805"/>
        <dbReference type="EC" id="2.7.7.65"/>
    </reaction>
</comment>
<feature type="repeat" description="TPR" evidence="4">
    <location>
        <begin position="151"/>
        <end position="184"/>
    </location>
</feature>
<dbReference type="InterPro" id="IPR050469">
    <property type="entry name" value="Diguanylate_Cyclase"/>
</dbReference>
<dbReference type="Gene3D" id="1.25.40.10">
    <property type="entry name" value="Tetratricopeptide repeat domain"/>
    <property type="match status" value="2"/>
</dbReference>
<evidence type="ECO:0000259" key="8">
    <source>
        <dbReference type="PROSITE" id="PS50887"/>
    </source>
</evidence>
<keyword evidence="5" id="KW-0175">Coiled coil</keyword>
<keyword evidence="6" id="KW-0472">Membrane</keyword>
<dbReference type="SUPFAM" id="SSF48452">
    <property type="entry name" value="TPR-like"/>
    <property type="match status" value="3"/>
</dbReference>
<dbReference type="EMBL" id="BMXP01000010">
    <property type="protein sequence ID" value="GGW94330.1"/>
    <property type="molecule type" value="Genomic_DNA"/>
</dbReference>
<organism evidence="9 10">
    <name type="scientific">Alteromonas halophila</name>
    <dbReference type="NCBI Taxonomy" id="516698"/>
    <lineage>
        <taxon>Bacteria</taxon>
        <taxon>Pseudomonadati</taxon>
        <taxon>Pseudomonadota</taxon>
        <taxon>Gammaproteobacteria</taxon>
        <taxon>Alteromonadales</taxon>
        <taxon>Alteromonadaceae</taxon>
        <taxon>Alteromonas/Salinimonas group</taxon>
        <taxon>Alteromonas</taxon>
    </lineage>
</organism>
<dbReference type="EC" id="2.7.7.65" evidence="2"/>
<dbReference type="Pfam" id="PF13424">
    <property type="entry name" value="TPR_12"/>
    <property type="match status" value="1"/>
</dbReference>
<comment type="caution">
    <text evidence="9">The sequence shown here is derived from an EMBL/GenBank/DDBJ whole genome shotgun (WGS) entry which is preliminary data.</text>
</comment>
<dbReference type="Pfam" id="PF17874">
    <property type="entry name" value="TPR_MalT"/>
    <property type="match status" value="1"/>
</dbReference>
<feature type="domain" description="GGDEF" evidence="8">
    <location>
        <begin position="528"/>
        <end position="667"/>
    </location>
</feature>
<gene>
    <name evidence="9" type="ORF">GCM10007391_30810</name>
</gene>
<dbReference type="InterPro" id="IPR011990">
    <property type="entry name" value="TPR-like_helical_dom_sf"/>
</dbReference>
<keyword evidence="7" id="KW-0732">Signal</keyword>
<evidence type="ECO:0000256" key="3">
    <source>
        <dbReference type="ARBA" id="ARBA00034247"/>
    </source>
</evidence>
<dbReference type="SMART" id="SM00267">
    <property type="entry name" value="GGDEF"/>
    <property type="match status" value="1"/>
</dbReference>
<evidence type="ECO:0000256" key="2">
    <source>
        <dbReference type="ARBA" id="ARBA00012528"/>
    </source>
</evidence>